<organism evidence="4">
    <name type="scientific">Tetraselmis sp. GSL018</name>
    <dbReference type="NCBI Taxonomy" id="582737"/>
    <lineage>
        <taxon>Eukaryota</taxon>
        <taxon>Viridiplantae</taxon>
        <taxon>Chlorophyta</taxon>
        <taxon>core chlorophytes</taxon>
        <taxon>Chlorodendrophyceae</taxon>
        <taxon>Chlorodendrales</taxon>
        <taxon>Chlorodendraceae</taxon>
        <taxon>Tetraselmis</taxon>
    </lineage>
</organism>
<keyword evidence="1 4" id="KW-0489">Methyltransferase</keyword>
<gene>
    <name evidence="4" type="ORF">TSPGSL018_1795</name>
</gene>
<dbReference type="InterPro" id="IPR029063">
    <property type="entry name" value="SAM-dependent_MTases_sf"/>
</dbReference>
<proteinExistence type="predicted"/>
<evidence type="ECO:0000256" key="2">
    <source>
        <dbReference type="ARBA" id="ARBA00022679"/>
    </source>
</evidence>
<dbReference type="EMBL" id="GBEZ01014600">
    <property type="protein sequence ID" value="JAC71486.1"/>
    <property type="molecule type" value="Transcribed_RNA"/>
</dbReference>
<protein>
    <submittedName>
        <fullName evidence="4">Ubiquinone menaquinone biosynthesis methyltransferase</fullName>
    </submittedName>
</protein>
<dbReference type="PROSITE" id="PS51608">
    <property type="entry name" value="SAM_MT_UBIE"/>
    <property type="match status" value="1"/>
</dbReference>
<evidence type="ECO:0000313" key="4">
    <source>
        <dbReference type="EMBL" id="JAC71486.1"/>
    </source>
</evidence>
<dbReference type="Gene3D" id="3.40.50.150">
    <property type="entry name" value="Vaccinia Virus protein VP39"/>
    <property type="match status" value="1"/>
</dbReference>
<reference evidence="4" key="1">
    <citation type="submission" date="2014-05" db="EMBL/GenBank/DDBJ databases">
        <title>The transcriptome of the halophilic microalga Tetraselmis sp. GSL018 isolated from the Great Salt Lake, Utah.</title>
        <authorList>
            <person name="Jinkerson R.E."/>
            <person name="D'Adamo S."/>
            <person name="Posewitz M.C."/>
        </authorList>
    </citation>
    <scope>NUCLEOTIDE SEQUENCE</scope>
    <source>
        <strain evidence="4">GSL018</strain>
    </source>
</reference>
<dbReference type="PANTHER" id="PTHR43591:SF24">
    <property type="entry name" value="2-METHOXY-6-POLYPRENYL-1,4-BENZOQUINOL METHYLASE, MITOCHONDRIAL"/>
    <property type="match status" value="1"/>
</dbReference>
<dbReference type="InterPro" id="IPR004033">
    <property type="entry name" value="UbiE/COQ5_MeTrFase"/>
</dbReference>
<evidence type="ECO:0000256" key="1">
    <source>
        <dbReference type="ARBA" id="ARBA00022603"/>
    </source>
</evidence>
<dbReference type="GO" id="GO:0008168">
    <property type="term" value="F:methyltransferase activity"/>
    <property type="evidence" value="ECO:0007669"/>
    <property type="project" value="UniProtKB-KW"/>
</dbReference>
<keyword evidence="2 4" id="KW-0808">Transferase</keyword>
<name>A0A061RLS3_9CHLO</name>
<accession>A0A061RLS3</accession>
<sequence>MWVSLVPKYTGSFFLCGFVQLFDTIARRYDALNWFVSLGQTSLWRYFALRHLRGRLPSNGYLLDVGCGTGWVPQYLHRNFQSLNLRVEGLDCSEGMIQIAREADSLSTYRCGDACDMRCYQDGEFDCVVTVYTLRNFPDISTALREMVRVLKPGGTVLVLDAFPPRSAAMRWLLRLWLGGVVPLVTSLFSSEKAYQYLFRSIEGTVPAPEVAAMMVGAGCCEPRVHMYSLGAAGCIVAQKAAP</sequence>
<dbReference type="SUPFAM" id="SSF53335">
    <property type="entry name" value="S-adenosyl-L-methionine-dependent methyltransferases"/>
    <property type="match status" value="1"/>
</dbReference>
<keyword evidence="4" id="KW-0830">Ubiquinone</keyword>
<dbReference type="Pfam" id="PF01209">
    <property type="entry name" value="Ubie_methyltran"/>
    <property type="match status" value="1"/>
</dbReference>
<dbReference type="PANTHER" id="PTHR43591">
    <property type="entry name" value="METHYLTRANSFERASE"/>
    <property type="match status" value="1"/>
</dbReference>
<dbReference type="AlphaFoldDB" id="A0A061RLS3"/>
<evidence type="ECO:0000256" key="3">
    <source>
        <dbReference type="ARBA" id="ARBA00022691"/>
    </source>
</evidence>
<dbReference type="GO" id="GO:0032259">
    <property type="term" value="P:methylation"/>
    <property type="evidence" value="ECO:0007669"/>
    <property type="project" value="UniProtKB-KW"/>
</dbReference>
<keyword evidence="3" id="KW-0949">S-adenosyl-L-methionine</keyword>
<dbReference type="CDD" id="cd02440">
    <property type="entry name" value="AdoMet_MTases"/>
    <property type="match status" value="1"/>
</dbReference>